<proteinExistence type="predicted"/>
<organism evidence="1 2">
    <name type="scientific">Tenacibaculum phage PTm1</name>
    <dbReference type="NCBI Taxonomy" id="2547425"/>
    <lineage>
        <taxon>Viruses</taxon>
        <taxon>Duplodnaviria</taxon>
        <taxon>Heunggongvirae</taxon>
        <taxon>Uroviricota</taxon>
        <taxon>Caudoviricetes</taxon>
        <taxon>Shirahamavirus</taxon>
        <taxon>Shirahamavirus PTm1</taxon>
    </lineage>
</organism>
<protein>
    <submittedName>
        <fullName evidence="1">Uncharacterized protein</fullName>
    </submittedName>
</protein>
<dbReference type="EMBL" id="AP019524">
    <property type="protein sequence ID" value="BBI90479.1"/>
    <property type="molecule type" value="Genomic_DNA"/>
</dbReference>
<reference evidence="1 2" key="1">
    <citation type="journal article" date="2019" name="Arch. Virol.">
        <title>A novel jumbo Tenacibaculum maritimum lytic phage with head-fiber-like appendages.</title>
        <authorList>
            <person name="Kawato Y."/>
            <person name="Istiqomah I."/>
            <person name="Gaafar A.Y."/>
            <person name="Hanaoka M."/>
            <person name="Ishimaru K."/>
            <person name="Yasuike M."/>
            <person name="Nishiki I."/>
            <person name="Nakamura Y."/>
            <person name="Fujiwara A."/>
            <person name="Nakai T."/>
        </authorList>
    </citation>
    <scope>NUCLEOTIDE SEQUENCE [LARGE SCALE GENOMIC DNA]</scope>
    <source>
        <strain evidence="1 2">PTm1</strain>
    </source>
</reference>
<sequence length="80" mass="9306">MSKTKIVVANENTLCYIIPQLPNSLQVLSPSIIRGSTMQDFGSYPIENYEVRLATSKDFETYRVCENGYREDVENYEYNR</sequence>
<name>A0A5S9EQN9_9CAUD</name>
<keyword evidence="2" id="KW-1185">Reference proteome</keyword>
<accession>A0A5S9EQN9</accession>
<evidence type="ECO:0000313" key="1">
    <source>
        <dbReference type="EMBL" id="BBI90479.1"/>
    </source>
</evidence>
<dbReference type="RefSeq" id="YP_009873771.1">
    <property type="nucleotide sequence ID" value="NC_049340.1"/>
</dbReference>
<dbReference type="KEGG" id="vg:55802892"/>
<dbReference type="Proteomes" id="UP000422648">
    <property type="component" value="Segment"/>
</dbReference>
<evidence type="ECO:0000313" key="2">
    <source>
        <dbReference type="Proteomes" id="UP000422648"/>
    </source>
</evidence>
<dbReference type="GeneID" id="55802892"/>